<dbReference type="PANTHER" id="PTHR43165:SF1">
    <property type="entry name" value="PHOSPHODIESTERASE MJ0936"/>
    <property type="match status" value="1"/>
</dbReference>
<proteinExistence type="inferred from homology"/>
<dbReference type="STRING" id="1123380.SAMN02745199_0848"/>
<evidence type="ECO:0000313" key="4">
    <source>
        <dbReference type="EMBL" id="SHH37325.1"/>
    </source>
</evidence>
<dbReference type="GO" id="GO:0016787">
    <property type="term" value="F:hydrolase activity"/>
    <property type="evidence" value="ECO:0007669"/>
    <property type="project" value="UniProtKB-UniRule"/>
</dbReference>
<dbReference type="EC" id="3.1.4.-" evidence="2"/>
<dbReference type="Gene3D" id="3.60.21.10">
    <property type="match status" value="1"/>
</dbReference>
<dbReference type="SUPFAM" id="SSF56300">
    <property type="entry name" value="Metallo-dependent phosphatases"/>
    <property type="match status" value="1"/>
</dbReference>
<dbReference type="InterPro" id="IPR053193">
    <property type="entry name" value="MetalloPDE_YfcE-like"/>
</dbReference>
<keyword evidence="2" id="KW-0479">Metal-binding</keyword>
<dbReference type="InterPro" id="IPR000979">
    <property type="entry name" value="Phosphodiesterase_MJ0936/Vps29"/>
</dbReference>
<dbReference type="OrthoDB" id="9800565at2"/>
<organism evidence="4 5">
    <name type="scientific">Thermosipho atlanticus DSM 15807</name>
    <dbReference type="NCBI Taxonomy" id="1123380"/>
    <lineage>
        <taxon>Bacteria</taxon>
        <taxon>Thermotogati</taxon>
        <taxon>Thermotogota</taxon>
        <taxon>Thermotogae</taxon>
        <taxon>Thermotogales</taxon>
        <taxon>Fervidobacteriaceae</taxon>
        <taxon>Thermosipho</taxon>
    </lineage>
</organism>
<dbReference type="PANTHER" id="PTHR43165">
    <property type="entry name" value="METALLOPHOSPHOESTERASE"/>
    <property type="match status" value="1"/>
</dbReference>
<comment type="cofactor">
    <cofactor evidence="2">
        <name>a divalent metal cation</name>
        <dbReference type="ChEBI" id="CHEBI:60240"/>
    </cofactor>
</comment>
<dbReference type="InterPro" id="IPR041802">
    <property type="entry name" value="MPP_YfcE"/>
</dbReference>
<reference evidence="5" key="1">
    <citation type="submission" date="2016-11" db="EMBL/GenBank/DDBJ databases">
        <authorList>
            <person name="Varghese N."/>
            <person name="Submissions S."/>
        </authorList>
    </citation>
    <scope>NUCLEOTIDE SEQUENCE [LARGE SCALE GENOMIC DNA]</scope>
    <source>
        <strain evidence="5">DSM 15807</strain>
    </source>
</reference>
<sequence length="158" mass="18239">MWLILSDSHDNLIKAKEIEKIIKQFKIEKIFHCGDFVAPFILPYFLKDNIDFYGVFGNNDGEKILLSKKSNENIKPGPYEIKLGKFKILIMHEPFTLESAKNSEMYDFIFFGHTHELVIEKYKNTLIINPGEASGWLTGKATVVILEPVSKKYQILNL</sequence>
<comment type="similarity">
    <text evidence="1 2">Belongs to the metallophosphoesterase superfamily. YfcE family.</text>
</comment>
<protein>
    <recommendedName>
        <fullName evidence="2">Phosphoesterase</fullName>
        <ecNumber evidence="2">3.1.4.-</ecNumber>
    </recommendedName>
</protein>
<dbReference type="InterPro" id="IPR024654">
    <property type="entry name" value="Calcineurin-like_PHP_lpxH"/>
</dbReference>
<gene>
    <name evidence="4" type="ORF">SAMN02745199_0848</name>
</gene>
<dbReference type="Proteomes" id="UP000242592">
    <property type="component" value="Unassembled WGS sequence"/>
</dbReference>
<evidence type="ECO:0000313" key="5">
    <source>
        <dbReference type="Proteomes" id="UP000242592"/>
    </source>
</evidence>
<dbReference type="NCBIfam" id="TIGR00040">
    <property type="entry name" value="yfcE"/>
    <property type="match status" value="1"/>
</dbReference>
<dbReference type="Pfam" id="PF12850">
    <property type="entry name" value="Metallophos_2"/>
    <property type="match status" value="1"/>
</dbReference>
<dbReference type="GO" id="GO:0046872">
    <property type="term" value="F:metal ion binding"/>
    <property type="evidence" value="ECO:0007669"/>
    <property type="project" value="UniProtKB-KW"/>
</dbReference>
<dbReference type="AlphaFoldDB" id="A0A1M5SFT4"/>
<evidence type="ECO:0000259" key="3">
    <source>
        <dbReference type="Pfam" id="PF12850"/>
    </source>
</evidence>
<evidence type="ECO:0000256" key="2">
    <source>
        <dbReference type="RuleBase" id="RU362039"/>
    </source>
</evidence>
<dbReference type="InterPro" id="IPR029052">
    <property type="entry name" value="Metallo-depent_PP-like"/>
</dbReference>
<name>A0A1M5SFT4_9BACT</name>
<feature type="domain" description="Calcineurin-like phosphoesterase" evidence="3">
    <location>
        <begin position="3"/>
        <end position="147"/>
    </location>
</feature>
<accession>A0A1M5SFT4</accession>
<evidence type="ECO:0000256" key="1">
    <source>
        <dbReference type="ARBA" id="ARBA00008950"/>
    </source>
</evidence>
<dbReference type="EMBL" id="FQXN01000003">
    <property type="protein sequence ID" value="SHH37325.1"/>
    <property type="molecule type" value="Genomic_DNA"/>
</dbReference>
<dbReference type="RefSeq" id="WP_073072589.1">
    <property type="nucleotide sequence ID" value="NZ_FQXN01000003.1"/>
</dbReference>
<dbReference type="CDD" id="cd00841">
    <property type="entry name" value="MPP_YfcE"/>
    <property type="match status" value="1"/>
</dbReference>
<keyword evidence="5" id="KW-1185">Reference proteome</keyword>